<dbReference type="InterPro" id="IPR027417">
    <property type="entry name" value="P-loop_NTPase"/>
</dbReference>
<dbReference type="Gene3D" id="3.40.50.10810">
    <property type="entry name" value="Tandem AAA-ATPase domain"/>
    <property type="match status" value="1"/>
</dbReference>
<evidence type="ECO:0000313" key="12">
    <source>
        <dbReference type="EMBL" id="ATZ51790.1"/>
    </source>
</evidence>
<dbReference type="InterPro" id="IPR000330">
    <property type="entry name" value="SNF2_N"/>
</dbReference>
<evidence type="ECO:0000256" key="2">
    <source>
        <dbReference type="ARBA" id="ARBA00007025"/>
    </source>
</evidence>
<keyword evidence="5" id="KW-0347">Helicase</keyword>
<dbReference type="PROSITE" id="PS51194">
    <property type="entry name" value="HELICASE_CTER"/>
    <property type="match status" value="1"/>
</dbReference>
<dbReference type="InterPro" id="IPR049730">
    <property type="entry name" value="SNF2/RAD54-like_C"/>
</dbReference>
<feature type="compositionally biased region" description="Basic and acidic residues" evidence="9">
    <location>
        <begin position="436"/>
        <end position="452"/>
    </location>
</feature>
<reference evidence="12 13" key="2">
    <citation type="journal article" date="2012" name="Eukaryot. Cell">
        <title>Genome update of Botrytis cinerea strains B05.10 and T4.</title>
        <authorList>
            <person name="Staats M."/>
            <person name="van Kan J.A."/>
        </authorList>
    </citation>
    <scope>NUCLEOTIDE SEQUENCE [LARGE SCALE GENOMIC DNA]</scope>
    <source>
        <strain evidence="12 13">B05.10</strain>
    </source>
</reference>
<name>A0A384JMQ2_BOTFB</name>
<dbReference type="GeneID" id="5429434"/>
<protein>
    <submittedName>
        <fullName evidence="12">Uncharacterized protein</fullName>
    </submittedName>
</protein>
<feature type="domain" description="Helicase C-terminal" evidence="11">
    <location>
        <begin position="659"/>
        <end position="827"/>
    </location>
</feature>
<dbReference type="SMART" id="SM00490">
    <property type="entry name" value="HELICc"/>
    <property type="match status" value="1"/>
</dbReference>
<evidence type="ECO:0000256" key="5">
    <source>
        <dbReference type="ARBA" id="ARBA00022806"/>
    </source>
</evidence>
<dbReference type="InterPro" id="IPR018247">
    <property type="entry name" value="EF_Hand_1_Ca_BS"/>
</dbReference>
<feature type="compositionally biased region" description="Basic and acidic residues" evidence="9">
    <location>
        <begin position="42"/>
        <end position="67"/>
    </location>
</feature>
<reference evidence="12 13" key="1">
    <citation type="journal article" date="2011" name="PLoS Genet.">
        <title>Genomic analysis of the necrotrophic fungal pathogens Sclerotinia sclerotiorum and Botrytis cinerea.</title>
        <authorList>
            <person name="Amselem J."/>
            <person name="Cuomo C.A."/>
            <person name="van Kan J.A."/>
            <person name="Viaud M."/>
            <person name="Benito E.P."/>
            <person name="Couloux A."/>
            <person name="Coutinho P.M."/>
            <person name="de Vries R.P."/>
            <person name="Dyer P.S."/>
            <person name="Fillinger S."/>
            <person name="Fournier E."/>
            <person name="Gout L."/>
            <person name="Hahn M."/>
            <person name="Kohn L."/>
            <person name="Lapalu N."/>
            <person name="Plummer K.M."/>
            <person name="Pradier J.M."/>
            <person name="Quevillon E."/>
            <person name="Sharon A."/>
            <person name="Simon A."/>
            <person name="ten Have A."/>
            <person name="Tudzynski B."/>
            <person name="Tudzynski P."/>
            <person name="Wincker P."/>
            <person name="Andrew M."/>
            <person name="Anthouard V."/>
            <person name="Beever R.E."/>
            <person name="Beffa R."/>
            <person name="Benoit I."/>
            <person name="Bouzid O."/>
            <person name="Brault B."/>
            <person name="Chen Z."/>
            <person name="Choquer M."/>
            <person name="Collemare J."/>
            <person name="Cotton P."/>
            <person name="Danchin E.G."/>
            <person name="Da Silva C."/>
            <person name="Gautier A."/>
            <person name="Giraud C."/>
            <person name="Giraud T."/>
            <person name="Gonzalez C."/>
            <person name="Grossetete S."/>
            <person name="Guldener U."/>
            <person name="Henrissat B."/>
            <person name="Howlett B.J."/>
            <person name="Kodira C."/>
            <person name="Kretschmer M."/>
            <person name="Lappartient A."/>
            <person name="Leroch M."/>
            <person name="Levis C."/>
            <person name="Mauceli E."/>
            <person name="Neuveglise C."/>
            <person name="Oeser B."/>
            <person name="Pearson M."/>
            <person name="Poulain J."/>
            <person name="Poussereau N."/>
            <person name="Quesneville H."/>
            <person name="Rascle C."/>
            <person name="Schumacher J."/>
            <person name="Segurens B."/>
            <person name="Sexton A."/>
            <person name="Silva E."/>
            <person name="Sirven C."/>
            <person name="Soanes D.M."/>
            <person name="Talbot N.J."/>
            <person name="Templeton M."/>
            <person name="Yandava C."/>
            <person name="Yarden O."/>
            <person name="Zeng Q."/>
            <person name="Rollins J.A."/>
            <person name="Lebrun M.H."/>
            <person name="Dickman M."/>
        </authorList>
    </citation>
    <scope>NUCLEOTIDE SEQUENCE [LARGE SCALE GENOMIC DNA]</scope>
    <source>
        <strain evidence="12 13">B05.10</strain>
    </source>
</reference>
<feature type="compositionally biased region" description="Polar residues" evidence="9">
    <location>
        <begin position="473"/>
        <end position="487"/>
    </location>
</feature>
<evidence type="ECO:0000256" key="3">
    <source>
        <dbReference type="ARBA" id="ARBA00022741"/>
    </source>
</evidence>
<reference evidence="12 13" key="3">
    <citation type="journal article" date="2017" name="Mol. Plant Pathol.">
        <title>A gapless genome sequence of the fungus Botrytis cinerea.</title>
        <authorList>
            <person name="Van Kan J.A."/>
            <person name="Stassen J.H."/>
            <person name="Mosbach A."/>
            <person name="Van Der Lee T.A."/>
            <person name="Faino L."/>
            <person name="Farmer A.D."/>
            <person name="Papasotiriou D.G."/>
            <person name="Zhou S."/>
            <person name="Seidl M.F."/>
            <person name="Cottam E."/>
            <person name="Edel D."/>
            <person name="Hahn M."/>
            <person name="Schwartz D.C."/>
            <person name="Dietrich R.A."/>
            <person name="Widdison S."/>
            <person name="Scalliet G."/>
        </authorList>
    </citation>
    <scope>NUCLEOTIDE SEQUENCE [LARGE SCALE GENOMIC DNA]</scope>
    <source>
        <strain evidence="12 13">B05.10</strain>
    </source>
</reference>
<dbReference type="GO" id="GO:0005524">
    <property type="term" value="F:ATP binding"/>
    <property type="evidence" value="ECO:0007669"/>
    <property type="project" value="UniProtKB-KW"/>
</dbReference>
<dbReference type="PROSITE" id="PS00018">
    <property type="entry name" value="EF_HAND_1"/>
    <property type="match status" value="1"/>
</dbReference>
<sequence length="893" mass="101335">MSSTPSMSRSQTPLSKPRTSAPSSPPEEFEPEEFPEFNTKFATEEEKKIFEEEEKARIANSKAEDRRRKAIARKRAEHNESKGEREAKARQLDELLSKSAAFGEVLVGKTRVLGRVGSGMDGKALGEHDLTMAEQPKCMVGGTMREYQLEGLTWMYEICIQGMSGILADEMGLGKTIQTISLIALLREKESYLGPHLIIAPLSTLSNWIEEFQKWTPDVPVLLYHGTPAQRKELLRTQMMKHIKGGRPDEKFPVVCTSPEIVLRDHADLSKISWEFIIIDEGHRMKNSESKLFQTLRTFTSATRLLITGTPLQNNLKELWSLLNFLLPTIFTQWEMFESWFDFSDLQDEEGTEDFIADQMKQDLVKKMHLILQPLLLRRVKADVEHMLPKKREYVLYAPMTKEQMELYNKIGDKTADLRKYLEEKVVERLTGGKPIKKDSSKPAEATVKAEVDVEDSDSEDEKPLAIRKKNKNVTSESTPAPKNAFQQMMAKRKPGRPPKNQNAVPLPAPSIKNAEPDRKRKPVEDSLQLPVNKSAKSSRTASPAVSVRSRSSRSKRVYEEADTSEDDYLSDDEFESKLATEYDKKEEAELKNKNHIEDETAKILELARKEISSKKLGNPVMQMRLVCNSPLNFYNPWSADSGIPFNETLVSSSGKMLLLDRLLPSLFSRGHKVLIFSQFKTQLDILEDYARELRNWKVCRIDGSVAQDFRRQQIKEFNEDPEFKLFLLSTRAGGQGINLASADTVILFDSDWNPQQDLQAQDRAHRIGQTKPVVVFRLATKGTVEEDLLMSADAKRRLEKLVIKKGGFKTMGQKMDTKEGMSADALRALLLKDGEVYTCKEDDEILTEEDLDTLCDRSEAAYERAEKGLGNKDAFKIVETKAGGLMTSMESK</sequence>
<dbReference type="AlphaFoldDB" id="A0A384JMQ2"/>
<feature type="compositionally biased region" description="Basic and acidic residues" evidence="9">
    <location>
        <begin position="77"/>
        <end position="90"/>
    </location>
</feature>
<evidence type="ECO:0000259" key="11">
    <source>
        <dbReference type="PROSITE" id="PS51194"/>
    </source>
</evidence>
<dbReference type="Pfam" id="PF00271">
    <property type="entry name" value="Helicase_C"/>
    <property type="match status" value="1"/>
</dbReference>
<gene>
    <name evidence="12" type="ORF">BCIN_07g03640</name>
</gene>
<keyword evidence="6" id="KW-0067">ATP-binding</keyword>
<dbReference type="GO" id="GO:0005634">
    <property type="term" value="C:nucleus"/>
    <property type="evidence" value="ECO:0007669"/>
    <property type="project" value="UniProtKB-SubCell"/>
</dbReference>
<dbReference type="InterPro" id="IPR014001">
    <property type="entry name" value="Helicase_ATP-bd"/>
</dbReference>
<evidence type="ECO:0000256" key="9">
    <source>
        <dbReference type="SAM" id="MobiDB-lite"/>
    </source>
</evidence>
<organism evidence="12 13">
    <name type="scientific">Botryotinia fuckeliana (strain B05.10)</name>
    <name type="common">Noble rot fungus</name>
    <name type="synonym">Botrytis cinerea</name>
    <dbReference type="NCBI Taxonomy" id="332648"/>
    <lineage>
        <taxon>Eukaryota</taxon>
        <taxon>Fungi</taxon>
        <taxon>Dikarya</taxon>
        <taxon>Ascomycota</taxon>
        <taxon>Pezizomycotina</taxon>
        <taxon>Leotiomycetes</taxon>
        <taxon>Helotiales</taxon>
        <taxon>Sclerotiniaceae</taxon>
        <taxon>Botrytis</taxon>
    </lineage>
</organism>
<dbReference type="Proteomes" id="UP000001798">
    <property type="component" value="Chromosome 7"/>
</dbReference>
<evidence type="ECO:0000256" key="6">
    <source>
        <dbReference type="ARBA" id="ARBA00022840"/>
    </source>
</evidence>
<keyword evidence="3" id="KW-0547">Nucleotide-binding</keyword>
<dbReference type="FunFam" id="3.40.50.10810:FF:000015">
    <property type="entry name" value="lymphoid-specific helicase isoform X1"/>
    <property type="match status" value="1"/>
</dbReference>
<evidence type="ECO:0000256" key="4">
    <source>
        <dbReference type="ARBA" id="ARBA00022801"/>
    </source>
</evidence>
<dbReference type="GO" id="GO:0016787">
    <property type="term" value="F:hydrolase activity"/>
    <property type="evidence" value="ECO:0007669"/>
    <property type="project" value="UniProtKB-KW"/>
</dbReference>
<dbReference type="InterPro" id="IPR001650">
    <property type="entry name" value="Helicase_C-like"/>
</dbReference>
<dbReference type="SUPFAM" id="SSF52540">
    <property type="entry name" value="P-loop containing nucleoside triphosphate hydrolases"/>
    <property type="match status" value="2"/>
</dbReference>
<comment type="similarity">
    <text evidence="2">Belongs to the SNF2/RAD54 helicase family.</text>
</comment>
<evidence type="ECO:0000259" key="10">
    <source>
        <dbReference type="PROSITE" id="PS51192"/>
    </source>
</evidence>
<keyword evidence="13" id="KW-1185">Reference proteome</keyword>
<dbReference type="Pfam" id="PF00176">
    <property type="entry name" value="SNF2-rel_dom"/>
    <property type="match status" value="1"/>
</dbReference>
<dbReference type="InterPro" id="IPR038718">
    <property type="entry name" value="SNF2-like_sf"/>
</dbReference>
<dbReference type="FunFam" id="3.40.50.300:FF:001315">
    <property type="entry name" value="SNF2 family helicase/ATPase PasG"/>
    <property type="match status" value="1"/>
</dbReference>
<dbReference type="SMART" id="SM00487">
    <property type="entry name" value="DEXDc"/>
    <property type="match status" value="1"/>
</dbReference>
<evidence type="ECO:0000256" key="7">
    <source>
        <dbReference type="ARBA" id="ARBA00023054"/>
    </source>
</evidence>
<keyword evidence="4" id="KW-0378">Hydrolase</keyword>
<dbReference type="EMBL" id="CP009811">
    <property type="protein sequence ID" value="ATZ51790.1"/>
    <property type="molecule type" value="Genomic_DNA"/>
</dbReference>
<dbReference type="CDD" id="cd18793">
    <property type="entry name" value="SF2_C_SNF"/>
    <property type="match status" value="1"/>
</dbReference>
<feature type="compositionally biased region" description="Polar residues" evidence="9">
    <location>
        <begin position="1"/>
        <end position="21"/>
    </location>
</feature>
<keyword evidence="8" id="KW-0539">Nucleus</keyword>
<evidence type="ECO:0000313" key="13">
    <source>
        <dbReference type="Proteomes" id="UP000001798"/>
    </source>
</evidence>
<evidence type="ECO:0000256" key="1">
    <source>
        <dbReference type="ARBA" id="ARBA00004123"/>
    </source>
</evidence>
<keyword evidence="7" id="KW-0175">Coiled coil</keyword>
<feature type="region of interest" description="Disordered" evidence="9">
    <location>
        <begin position="433"/>
        <end position="571"/>
    </location>
</feature>
<dbReference type="KEGG" id="bfu:BCIN_07g03640"/>
<dbReference type="VEuPathDB" id="FungiDB:Bcin07g03640"/>
<feature type="compositionally biased region" description="Basic and acidic residues" evidence="9">
    <location>
        <begin position="515"/>
        <end position="525"/>
    </location>
</feature>
<dbReference type="GO" id="GO:0004386">
    <property type="term" value="F:helicase activity"/>
    <property type="evidence" value="ECO:0007669"/>
    <property type="project" value="UniProtKB-KW"/>
</dbReference>
<feature type="domain" description="Helicase ATP-binding" evidence="10">
    <location>
        <begin position="156"/>
        <end position="329"/>
    </location>
</feature>
<dbReference type="Gene3D" id="3.40.50.300">
    <property type="entry name" value="P-loop containing nucleotide triphosphate hydrolases"/>
    <property type="match status" value="1"/>
</dbReference>
<dbReference type="OrthoDB" id="5857104at2759"/>
<feature type="compositionally biased region" description="Acidic residues" evidence="9">
    <location>
        <begin position="561"/>
        <end position="571"/>
    </location>
</feature>
<dbReference type="PANTHER" id="PTHR10799">
    <property type="entry name" value="SNF2/RAD54 HELICASE FAMILY"/>
    <property type="match status" value="1"/>
</dbReference>
<evidence type="ECO:0000256" key="8">
    <source>
        <dbReference type="ARBA" id="ARBA00023242"/>
    </source>
</evidence>
<accession>A0A384JMQ2</accession>
<proteinExistence type="inferred from homology"/>
<feature type="region of interest" description="Disordered" evidence="9">
    <location>
        <begin position="1"/>
        <end position="90"/>
    </location>
</feature>
<dbReference type="RefSeq" id="XP_024549798.1">
    <property type="nucleotide sequence ID" value="XM_024694009.1"/>
</dbReference>
<feature type="compositionally biased region" description="Low complexity" evidence="9">
    <location>
        <begin position="538"/>
        <end position="550"/>
    </location>
</feature>
<dbReference type="PROSITE" id="PS51192">
    <property type="entry name" value="HELICASE_ATP_BIND_1"/>
    <property type="match status" value="1"/>
</dbReference>
<comment type="subcellular location">
    <subcellularLocation>
        <location evidence="1">Nucleus</location>
    </subcellularLocation>
</comment>